<dbReference type="EMBL" id="JAPWTJ010003298">
    <property type="protein sequence ID" value="KAJ8958788.1"/>
    <property type="molecule type" value="Genomic_DNA"/>
</dbReference>
<sequence>MEKLVKGIDVHRTSFLRLYNATEKLLINPGRDIFEIQANFLIDNDSVETDIDEEVEKTDELVNKFTRLKLQVENLVNKENAVDLVSRISPNDSSNLRKKMKLPIIEFKKFGGELLEWLPFWSQFKRIHEDDHIENEDKFQYLIQATFPNSRARQLVESYPPSSENYLKVIESLKSRFGREDLLVEVYVRELLKLIFNNLNSKCNLSSLYDKLESQLRALETLNVSSDKCSAMLYPLVESCLPEEILRAWQRNTCFNLGSSLKDRLEKLMEFLKKEVESEERIALAASGFGWQRQKKQEETKTIALPATASGLKDHKSEDCRVATNLPLAEKRKILYEKGCCHLCLKFGHIARKCRTASKLRCTVCEGKHASIVCPRNAEEKRVSTSAQNIPVNDLSNFSYNQVFLQTVMVNLVNGKKALSVRVIFDLGSQRSYISSRAVLDMSYKHVRYEEIVHALFGGYTTEPVRHGCYKIQLQNLDNSYACSFEALDQPTICSHLDSVEDGTWTRELEKLKIKITDSADIPIDVLIGADVGGKLFTGKRYLLECGLVAMETSLGWTLMGKVKYEDVSRSSLAMTNTSLFCGNPPLADLWSLDVLGISDPGVTKREKDNELAIMQYFEKTLTRDKQGRYIVRLPWVEDHPPLPNNYDVAKKRLDTLMKKLEKDGYYNEYDKVFDEWLEEGIIESLAEDEPIEVGHYLPHRHVIKLNSATTKLRPVFDASCRVNFHPSLNQCLEKGINLIELIPSILLRFRMNQVANSFYVDNCVTSLKNHEDLQSFIEDSRNIMANAKFDLRLWEHTMSEPTENIPVSNVLGLHWNTGKDTLEICLDSIKILNSRPLTYVSEDSNDLCPITPAMFLQGVQEVRVPDIDEIEAKEILYKKKLLENLKNRFRNEYLGNLYLTRTIFKNHNLKVGDVVLVENDLCKRTDWPLARIEKLLRGKMVKCGNLLRPIQKVYALEVDENNTFRQRLTKPGQEENKESET</sequence>
<organism evidence="2 3">
    <name type="scientific">Molorchus minor</name>
    <dbReference type="NCBI Taxonomy" id="1323400"/>
    <lineage>
        <taxon>Eukaryota</taxon>
        <taxon>Metazoa</taxon>
        <taxon>Ecdysozoa</taxon>
        <taxon>Arthropoda</taxon>
        <taxon>Hexapoda</taxon>
        <taxon>Insecta</taxon>
        <taxon>Pterygota</taxon>
        <taxon>Neoptera</taxon>
        <taxon>Endopterygota</taxon>
        <taxon>Coleoptera</taxon>
        <taxon>Polyphaga</taxon>
        <taxon>Cucujiformia</taxon>
        <taxon>Chrysomeloidea</taxon>
        <taxon>Cerambycidae</taxon>
        <taxon>Lamiinae</taxon>
        <taxon>Monochamini</taxon>
        <taxon>Molorchus</taxon>
    </lineage>
</organism>
<comment type="caution">
    <text evidence="2">The sequence shown here is derived from an EMBL/GenBank/DDBJ whole genome shotgun (WGS) entry which is preliminary data.</text>
</comment>
<dbReference type="Pfam" id="PF03564">
    <property type="entry name" value="DUF1759"/>
    <property type="match status" value="1"/>
</dbReference>
<evidence type="ECO:0000313" key="2">
    <source>
        <dbReference type="EMBL" id="KAJ8958788.1"/>
    </source>
</evidence>
<dbReference type="InterPro" id="IPR040676">
    <property type="entry name" value="DUF5641"/>
</dbReference>
<keyword evidence="3" id="KW-1185">Reference proteome</keyword>
<protein>
    <recommendedName>
        <fullName evidence="1">DUF5641 domain-containing protein</fullName>
    </recommendedName>
</protein>
<dbReference type="PANTHER" id="PTHR47331:SF1">
    <property type="entry name" value="GAG-LIKE PROTEIN"/>
    <property type="match status" value="1"/>
</dbReference>
<dbReference type="Pfam" id="PF18701">
    <property type="entry name" value="DUF5641"/>
    <property type="match status" value="1"/>
</dbReference>
<gene>
    <name evidence="2" type="ORF">NQ317_001753</name>
</gene>
<dbReference type="Proteomes" id="UP001162164">
    <property type="component" value="Unassembled WGS sequence"/>
</dbReference>
<evidence type="ECO:0000259" key="1">
    <source>
        <dbReference type="Pfam" id="PF18701"/>
    </source>
</evidence>
<proteinExistence type="predicted"/>
<name>A0ABQ9IRB4_9CUCU</name>
<feature type="domain" description="DUF5641" evidence="1">
    <location>
        <begin position="881"/>
        <end position="940"/>
    </location>
</feature>
<dbReference type="PANTHER" id="PTHR47331">
    <property type="entry name" value="PHD-TYPE DOMAIN-CONTAINING PROTEIN"/>
    <property type="match status" value="1"/>
</dbReference>
<dbReference type="InterPro" id="IPR005312">
    <property type="entry name" value="DUF1759"/>
</dbReference>
<evidence type="ECO:0000313" key="3">
    <source>
        <dbReference type="Proteomes" id="UP001162164"/>
    </source>
</evidence>
<accession>A0ABQ9IRB4</accession>
<reference evidence="2" key="1">
    <citation type="journal article" date="2023" name="Insect Mol. Biol.">
        <title>Genome sequencing provides insights into the evolution of gene families encoding plant cell wall-degrading enzymes in longhorned beetles.</title>
        <authorList>
            <person name="Shin N.R."/>
            <person name="Okamura Y."/>
            <person name="Kirsch R."/>
            <person name="Pauchet Y."/>
        </authorList>
    </citation>
    <scope>NUCLEOTIDE SEQUENCE</scope>
    <source>
        <strain evidence="2">MMC_N1</strain>
    </source>
</reference>